<dbReference type="Proteomes" id="UP000249555">
    <property type="component" value="Unassembled WGS sequence"/>
</dbReference>
<protein>
    <recommendedName>
        <fullName evidence="4">HK97 gp10 family phage protein</fullName>
    </recommendedName>
</protein>
<evidence type="ECO:0008006" key="4">
    <source>
        <dbReference type="Google" id="ProtNLM"/>
    </source>
</evidence>
<dbReference type="Pfam" id="PF04883">
    <property type="entry name" value="HK97-gp10_like"/>
    <property type="match status" value="1"/>
</dbReference>
<dbReference type="AlphaFoldDB" id="A0A2W4Z5U5"/>
<dbReference type="EMBL" id="QFMX01000001">
    <property type="protein sequence ID" value="PZO77076.1"/>
    <property type="molecule type" value="Genomic_DNA"/>
</dbReference>
<comment type="caution">
    <text evidence="2">The sequence shown here is derived from an EMBL/GenBank/DDBJ whole genome shotgun (WGS) entry which is preliminary data.</text>
</comment>
<evidence type="ECO:0000256" key="1">
    <source>
        <dbReference type="SAM" id="MobiDB-lite"/>
    </source>
</evidence>
<accession>A0A2W4Z5U5</accession>
<sequence>MPVLKGREAEQRRRDQVPDKIRKILRGAARAGATVIATDAKERVASDAVREGVVVGRTKEKDGRITVRITVKEGWPRALGTWLEYGTSAHFISVDPNFAEGRTAARINRLDKDAAKNGQSGPGGTLVINGRPVGTTVYHPGAQEQPWLRPARDIKGRDAIAAAQDHINARVHRSGPVADENDE</sequence>
<reference evidence="2 3" key="1">
    <citation type="submission" date="2017-08" db="EMBL/GenBank/DDBJ databases">
        <title>Infants hospitalized years apart are colonized by the same room-sourced microbial strains.</title>
        <authorList>
            <person name="Brooks B."/>
            <person name="Olm M.R."/>
            <person name="Firek B.A."/>
            <person name="Baker R."/>
            <person name="Thomas B.C."/>
            <person name="Morowitz M.J."/>
            <person name="Banfield J.F."/>
        </authorList>
    </citation>
    <scope>NUCLEOTIDE SEQUENCE [LARGE SCALE GENOMIC DNA]</scope>
    <source>
        <strain evidence="2">S2_018_000_R3_119</strain>
    </source>
</reference>
<organism evidence="2 3">
    <name type="scientific">Sphingomonas taxi</name>
    <dbReference type="NCBI Taxonomy" id="1549858"/>
    <lineage>
        <taxon>Bacteria</taxon>
        <taxon>Pseudomonadati</taxon>
        <taxon>Pseudomonadota</taxon>
        <taxon>Alphaproteobacteria</taxon>
        <taxon>Sphingomonadales</taxon>
        <taxon>Sphingomonadaceae</taxon>
        <taxon>Sphingomonas</taxon>
    </lineage>
</organism>
<evidence type="ECO:0000313" key="3">
    <source>
        <dbReference type="Proteomes" id="UP000249555"/>
    </source>
</evidence>
<feature type="region of interest" description="Disordered" evidence="1">
    <location>
        <begin position="164"/>
        <end position="183"/>
    </location>
</feature>
<name>A0A2W4Z5U5_9SPHN</name>
<gene>
    <name evidence="2" type="ORF">DI640_01460</name>
</gene>
<proteinExistence type="predicted"/>
<evidence type="ECO:0000313" key="2">
    <source>
        <dbReference type="EMBL" id="PZO77076.1"/>
    </source>
</evidence>
<dbReference type="InterPro" id="IPR010064">
    <property type="entry name" value="HK97-gp10_tail"/>
</dbReference>